<organism evidence="2 3">
    <name type="scientific">Vanrija humicola</name>
    <name type="common">Yeast</name>
    <name type="synonym">Cryptococcus humicola</name>
    <dbReference type="NCBI Taxonomy" id="5417"/>
    <lineage>
        <taxon>Eukaryota</taxon>
        <taxon>Fungi</taxon>
        <taxon>Dikarya</taxon>
        <taxon>Basidiomycota</taxon>
        <taxon>Agaricomycotina</taxon>
        <taxon>Tremellomycetes</taxon>
        <taxon>Trichosporonales</taxon>
        <taxon>Trichosporonaceae</taxon>
        <taxon>Vanrija</taxon>
    </lineage>
</organism>
<keyword evidence="3" id="KW-1185">Reference proteome</keyword>
<comment type="caution">
    <text evidence="2">The sequence shown here is derived from an EMBL/GenBank/DDBJ whole genome shotgun (WGS) entry which is preliminary data.</text>
</comment>
<name>A0A7D8UYW7_VANHU</name>
<dbReference type="InterPro" id="IPR036397">
    <property type="entry name" value="RNaseH_sf"/>
</dbReference>
<dbReference type="InterPro" id="IPR038717">
    <property type="entry name" value="Tc1-like_DDE_dom"/>
</dbReference>
<feature type="domain" description="Tc1-like transposase DDE" evidence="1">
    <location>
        <begin position="54"/>
        <end position="113"/>
    </location>
</feature>
<dbReference type="Gene3D" id="3.30.420.10">
    <property type="entry name" value="Ribonuclease H-like superfamily/Ribonuclease H"/>
    <property type="match status" value="1"/>
</dbReference>
<sequence length="164" mass="19046">MVWAAIYHDGRSELVRFDTTTSTSKRGGITASIYNAQIIQGPLLQHWRKLKNRWRGYGGDNYIVEDNAAVHWGAQARPKGRALGMRYLPHPPSSPDLNPIENLWACLKHRMDQLPTRPSTLDELFEVAQQVWQEIPQDIINRCIISMDDRIFWVYKNRGRPSKY</sequence>
<dbReference type="AlphaFoldDB" id="A0A7D8UYW7"/>
<proteinExistence type="predicted"/>
<dbReference type="EMBL" id="QKWK01000014">
    <property type="protein sequence ID" value="TXT04776.1"/>
    <property type="molecule type" value="Genomic_DNA"/>
</dbReference>
<gene>
    <name evidence="2" type="ORF">VHUM_04044</name>
</gene>
<dbReference type="Proteomes" id="UP000473826">
    <property type="component" value="Unassembled WGS sequence"/>
</dbReference>
<evidence type="ECO:0000313" key="2">
    <source>
        <dbReference type="EMBL" id="TXT04776.1"/>
    </source>
</evidence>
<evidence type="ECO:0000259" key="1">
    <source>
        <dbReference type="Pfam" id="PF13358"/>
    </source>
</evidence>
<protein>
    <recommendedName>
        <fullName evidence="1">Tc1-like transposase DDE domain-containing protein</fullName>
    </recommendedName>
</protein>
<accession>A0A7D8UYW7</accession>
<dbReference type="OrthoDB" id="3362128at2759"/>
<reference evidence="2 3" key="1">
    <citation type="journal article" date="2019" name="PLoS Genet.">
        <title>Convergent evolution of linked mating-type loci in basidiomycete fungi.</title>
        <authorList>
            <person name="Sun S."/>
            <person name="Coelho M.A."/>
            <person name="Heitman J."/>
            <person name="Nowrousian M."/>
        </authorList>
    </citation>
    <scope>NUCLEOTIDE SEQUENCE [LARGE SCALE GENOMIC DNA]</scope>
    <source>
        <strain evidence="2 3">CBS 4282</strain>
    </source>
</reference>
<evidence type="ECO:0000313" key="3">
    <source>
        <dbReference type="Proteomes" id="UP000473826"/>
    </source>
</evidence>
<dbReference type="Pfam" id="PF13358">
    <property type="entry name" value="DDE_3"/>
    <property type="match status" value="1"/>
</dbReference>
<dbReference type="GO" id="GO:0003676">
    <property type="term" value="F:nucleic acid binding"/>
    <property type="evidence" value="ECO:0007669"/>
    <property type="project" value="InterPro"/>
</dbReference>